<dbReference type="EMBL" id="GGFL01014974">
    <property type="protein sequence ID" value="MBW79152.1"/>
    <property type="molecule type" value="Transcribed_RNA"/>
</dbReference>
<sequence length="73" mass="7710">MVSTAVALIWFLCCTVSGPFHQSSGSIDPEFGIHRNIADVGVCVRDDGSVHFNHGGGPGNELSLPCPPTMITR</sequence>
<feature type="chain" id="PRO_5014882699" evidence="1">
    <location>
        <begin position="18"/>
        <end position="73"/>
    </location>
</feature>
<proteinExistence type="predicted"/>
<reference evidence="2" key="1">
    <citation type="submission" date="2018-01" db="EMBL/GenBank/DDBJ databases">
        <title>An insight into the sialome of Amazonian anophelines.</title>
        <authorList>
            <person name="Ribeiro J.M."/>
            <person name="Scarpassa V."/>
            <person name="Calvo E."/>
        </authorList>
    </citation>
    <scope>NUCLEOTIDE SEQUENCE</scope>
</reference>
<dbReference type="AlphaFoldDB" id="A0A2M4DNM0"/>
<protein>
    <submittedName>
        <fullName evidence="2">Putative secreted protein</fullName>
    </submittedName>
</protein>
<keyword evidence="1" id="KW-0732">Signal</keyword>
<evidence type="ECO:0000313" key="2">
    <source>
        <dbReference type="EMBL" id="MBW79152.1"/>
    </source>
</evidence>
<feature type="signal peptide" evidence="1">
    <location>
        <begin position="1"/>
        <end position="17"/>
    </location>
</feature>
<accession>A0A2M4DNM0</accession>
<evidence type="ECO:0000256" key="1">
    <source>
        <dbReference type="SAM" id="SignalP"/>
    </source>
</evidence>
<name>A0A2M4DNM0_ANODA</name>
<organism evidence="2">
    <name type="scientific">Anopheles darlingi</name>
    <name type="common">Mosquito</name>
    <dbReference type="NCBI Taxonomy" id="43151"/>
    <lineage>
        <taxon>Eukaryota</taxon>
        <taxon>Metazoa</taxon>
        <taxon>Ecdysozoa</taxon>
        <taxon>Arthropoda</taxon>
        <taxon>Hexapoda</taxon>
        <taxon>Insecta</taxon>
        <taxon>Pterygota</taxon>
        <taxon>Neoptera</taxon>
        <taxon>Endopterygota</taxon>
        <taxon>Diptera</taxon>
        <taxon>Nematocera</taxon>
        <taxon>Culicoidea</taxon>
        <taxon>Culicidae</taxon>
        <taxon>Anophelinae</taxon>
        <taxon>Anopheles</taxon>
    </lineage>
</organism>